<dbReference type="UniPathway" id="UPA00275"/>
<evidence type="ECO:0000256" key="3">
    <source>
        <dbReference type="ARBA" id="ARBA00022619"/>
    </source>
</evidence>
<feature type="compositionally biased region" description="Low complexity" evidence="8">
    <location>
        <begin position="268"/>
        <end position="277"/>
    </location>
</feature>
<keyword evidence="5" id="KW-0479">Metal-binding</keyword>
<keyword evidence="6" id="KW-0677">Repeat</keyword>
<feature type="domain" description="EF-hand" evidence="9">
    <location>
        <begin position="330"/>
        <end position="365"/>
    </location>
</feature>
<dbReference type="GO" id="GO:0009231">
    <property type="term" value="P:riboflavin biosynthetic process"/>
    <property type="evidence" value="ECO:0007669"/>
    <property type="project" value="UniProtKB-UniPathway"/>
</dbReference>
<dbReference type="InterPro" id="IPR002180">
    <property type="entry name" value="LS/RS"/>
</dbReference>
<evidence type="ECO:0000256" key="4">
    <source>
        <dbReference type="ARBA" id="ARBA00022679"/>
    </source>
</evidence>
<keyword evidence="4" id="KW-0808">Transferase</keyword>
<comment type="caution">
    <text evidence="10">The sequence shown here is derived from an EMBL/GenBank/DDBJ whole genome shotgun (WGS) entry which is preliminary data.</text>
</comment>
<dbReference type="SMART" id="SM00054">
    <property type="entry name" value="EFh"/>
    <property type="match status" value="4"/>
</dbReference>
<dbReference type="Gene3D" id="3.40.50.960">
    <property type="entry name" value="Lumazine/riboflavin synthase"/>
    <property type="match status" value="1"/>
</dbReference>
<proteinExistence type="inferred from homology"/>
<dbReference type="VEuPathDB" id="FungiDB:H257_07142"/>
<dbReference type="InterPro" id="IPR011992">
    <property type="entry name" value="EF-hand-dom_pair"/>
</dbReference>
<comment type="similarity">
    <text evidence="2">Belongs to the DMRL synthase family.</text>
</comment>
<dbReference type="CDD" id="cd00051">
    <property type="entry name" value="EFh"/>
    <property type="match status" value="1"/>
</dbReference>
<comment type="pathway">
    <text evidence="1">Cofactor biosynthesis; riboflavin biosynthesis.</text>
</comment>
<evidence type="ECO:0000256" key="8">
    <source>
        <dbReference type="SAM" id="MobiDB-lite"/>
    </source>
</evidence>
<reference evidence="10 11" key="1">
    <citation type="submission" date="2018-08" db="EMBL/GenBank/DDBJ databases">
        <title>Aphanomyces genome sequencing and annotation.</title>
        <authorList>
            <person name="Minardi D."/>
            <person name="Oidtmann B."/>
            <person name="Van Der Giezen M."/>
            <person name="Studholme D.J."/>
        </authorList>
    </citation>
    <scope>NUCLEOTIDE SEQUENCE [LARGE SCALE GENOMIC DNA]</scope>
    <source>
        <strain evidence="10 11">Da</strain>
    </source>
</reference>
<evidence type="ECO:0000256" key="2">
    <source>
        <dbReference type="ARBA" id="ARBA00007424"/>
    </source>
</evidence>
<dbReference type="PROSITE" id="PS00018">
    <property type="entry name" value="EF_HAND_1"/>
    <property type="match status" value="3"/>
</dbReference>
<organism evidence="10 11">
    <name type="scientific">Aphanomyces astaci</name>
    <name type="common">Crayfish plague agent</name>
    <dbReference type="NCBI Taxonomy" id="112090"/>
    <lineage>
        <taxon>Eukaryota</taxon>
        <taxon>Sar</taxon>
        <taxon>Stramenopiles</taxon>
        <taxon>Oomycota</taxon>
        <taxon>Saprolegniomycetes</taxon>
        <taxon>Saprolegniales</taxon>
        <taxon>Verrucalvaceae</taxon>
        <taxon>Aphanomyces</taxon>
    </lineage>
</organism>
<dbReference type="AlphaFoldDB" id="A0A418FLA5"/>
<gene>
    <name evidence="10" type="ORF">DYB37_013622</name>
</gene>
<evidence type="ECO:0000313" key="10">
    <source>
        <dbReference type="EMBL" id="RHZ31625.1"/>
    </source>
</evidence>
<dbReference type="PROSITE" id="PS50222">
    <property type="entry name" value="EF_HAND_2"/>
    <property type="match status" value="2"/>
</dbReference>
<keyword evidence="7" id="KW-0106">Calcium</keyword>
<keyword evidence="3" id="KW-0686">Riboflavin biosynthesis</keyword>
<dbReference type="GO" id="GO:0009349">
    <property type="term" value="C:riboflavin synthase complex"/>
    <property type="evidence" value="ECO:0007669"/>
    <property type="project" value="InterPro"/>
</dbReference>
<dbReference type="InterPro" id="IPR051581">
    <property type="entry name" value="Ca-bind"/>
</dbReference>
<dbReference type="Pfam" id="PF00885">
    <property type="entry name" value="DMRL_synthase"/>
    <property type="match status" value="1"/>
</dbReference>
<dbReference type="GO" id="GO:0005509">
    <property type="term" value="F:calcium ion binding"/>
    <property type="evidence" value="ECO:0007669"/>
    <property type="project" value="InterPro"/>
</dbReference>
<name>A0A418FLA5_APHAT</name>
<accession>A0A418FLA5</accession>
<feature type="compositionally biased region" description="Polar residues" evidence="8">
    <location>
        <begin position="1"/>
        <end position="24"/>
    </location>
</feature>
<feature type="domain" description="EF-hand" evidence="9">
    <location>
        <begin position="366"/>
        <end position="401"/>
    </location>
</feature>
<evidence type="ECO:0000256" key="5">
    <source>
        <dbReference type="ARBA" id="ARBA00022723"/>
    </source>
</evidence>
<dbReference type="EMBL" id="QUTH01001122">
    <property type="protein sequence ID" value="RHZ31625.1"/>
    <property type="molecule type" value="Genomic_DNA"/>
</dbReference>
<dbReference type="InterPro" id="IPR036467">
    <property type="entry name" value="LS/RS_sf"/>
</dbReference>
<protein>
    <recommendedName>
        <fullName evidence="9">EF-hand domain-containing protein</fullName>
    </recommendedName>
</protein>
<evidence type="ECO:0000256" key="1">
    <source>
        <dbReference type="ARBA" id="ARBA00005104"/>
    </source>
</evidence>
<dbReference type="InterPro" id="IPR002048">
    <property type="entry name" value="EF_hand_dom"/>
</dbReference>
<dbReference type="Gene3D" id="1.10.238.10">
    <property type="entry name" value="EF-hand"/>
    <property type="match status" value="2"/>
</dbReference>
<dbReference type="InterPro" id="IPR018247">
    <property type="entry name" value="EF_Hand_1_Ca_BS"/>
</dbReference>
<evidence type="ECO:0000313" key="11">
    <source>
        <dbReference type="Proteomes" id="UP000285430"/>
    </source>
</evidence>
<feature type="region of interest" description="Disordered" evidence="8">
    <location>
        <begin position="268"/>
        <end position="289"/>
    </location>
</feature>
<dbReference type="PANTHER" id="PTHR34524:SF6">
    <property type="entry name" value="CALCYPHOSINE LIKE"/>
    <property type="match status" value="1"/>
</dbReference>
<dbReference type="Proteomes" id="UP000285430">
    <property type="component" value="Unassembled WGS sequence"/>
</dbReference>
<dbReference type="PANTHER" id="PTHR34524">
    <property type="entry name" value="CALCYPHOSIN"/>
    <property type="match status" value="1"/>
</dbReference>
<evidence type="ECO:0000259" key="9">
    <source>
        <dbReference type="PROSITE" id="PS50222"/>
    </source>
</evidence>
<evidence type="ECO:0000256" key="6">
    <source>
        <dbReference type="ARBA" id="ARBA00022737"/>
    </source>
</evidence>
<feature type="compositionally biased region" description="Low complexity" evidence="8">
    <location>
        <begin position="90"/>
        <end position="119"/>
    </location>
</feature>
<dbReference type="SUPFAM" id="SSF47473">
    <property type="entry name" value="EF-hand"/>
    <property type="match status" value="1"/>
</dbReference>
<feature type="region of interest" description="Disordered" evidence="8">
    <location>
        <begin position="1"/>
        <end position="119"/>
    </location>
</feature>
<feature type="non-terminal residue" evidence="10">
    <location>
        <position position="1"/>
    </location>
</feature>
<dbReference type="SUPFAM" id="SSF52121">
    <property type="entry name" value="Lumazine synthase"/>
    <property type="match status" value="1"/>
</dbReference>
<sequence length="583" mass="61417">PTPPQITFQEDTPTTDVTMSTLTSADMGELKRPSTRLHAPPGGGTSWSFGDDSGTSDAPKAKAKGRGGNSGSNVTSDASPFSHYPPPAPTSTSSSSSANLAAAPTAPSTTTTGTKSTASHRSFNGAVRIAVLKTKADETVVDDFALNFTNALASSVAYDIVTVPSIEDLPYAANKLAVHGGFDGVVVFGLLNPSDALFPVLSTGILPALVQISIAAVKPIVRAIFVGEPRVASVKAKGGYGAEFAASIEDLVQLGGFVHRPTSAASVASRGASAQGTHHAHHHAHGASTTAAAVVHSDNNVFPDAIKAAPRAVQDTLTALRTSLYEHGARGIVGLGRKFRIMDDDNSRTLDLSEFSKAIREHGLPLSSSEVADLFAFFDDDRSGHISYDEFLTGIRGDLNDRRRQLVLLAFAVVDADGNGILELDDIIAKYNADKHPDVLSGKRTKHDVFREFLDTFDGGEKDGKVHPSEFVRYYANVSASIDDDDYFELMIRNAWHISGGDGWSANSTCRRVLVTLEDGSQRVQEVENDLGVHGNVAAIADALKAQGVQVSAVEASGYVDNVKAKPGKKLQHGAGESSIVFG</sequence>
<dbReference type="GO" id="GO:0016740">
    <property type="term" value="F:transferase activity"/>
    <property type="evidence" value="ECO:0007669"/>
    <property type="project" value="UniProtKB-KW"/>
</dbReference>
<dbReference type="Pfam" id="PF13499">
    <property type="entry name" value="EF-hand_7"/>
    <property type="match status" value="1"/>
</dbReference>
<evidence type="ECO:0000256" key="7">
    <source>
        <dbReference type="ARBA" id="ARBA00022837"/>
    </source>
</evidence>